<sequence>MTNKELISKEFTELKQKYPSMRLLKRTTPFPIRFTIDCELPLNCDTPEIRFLLTISENYPKEPATFEVKSNDIPEVVGKKLVDSLKVKTKKKSCVQIAQFLSEPNNLMAAIQPMCDSYPGCNPDGSSCIRWALREGIVTEIQESAVIDYLPDPDASPPPQEESPAPSSTKPLVDADEMPTDEASYKAMMMNLIGPSSLKSKKEKEEPKKKKKKKKQISGFTEEEIGEMYDEDLSEDTIRRRRRERMEVRRALKLQQDKKAEEFTIGEEVKTKKERRAAKQALLGDEEQTQLQDESSSEAGVIPEMHESVGVEGLSSAGVLHSHVLSHDVILGSVTFTFHGVELLVDTTIELGVGKRYGLVGYNGCGKSVMLKALAHGELPLPEWCDTYLLDREAPPLKVPALDYVIQVDKERVEIEKKVAELTGEKKRKRKKGEEDAELTEEELTLLNELYSRLDEIDADKARAKGAEILRGLGFSPDKQMQMTKDMSGGWRMRLSLARALFLRPSLLLLDEPTNHLDLESCVWLENHLKNYERCLVVVSHSQDFLNGVCNRIAHFHKKKINYYTGNYNQYLITRREREENQRRQYETEQAQIADIKEYIARFGRGRSKMAAQAQSRAKQLEHMELRGLTEQIVEDRLFHFKFQKCGTLPSPVIQIEELFFSYVNPEDGLEKDIFHNMSLNVEYNSRVALVGENGSGKSTFLKLIAGDLQPQRGIIRRHRNMRIARYHQHLEEQLDMNLSALRFLLKEFPATGKEDEEGNAATGVVVNSGTLASVEQAMRGALGRYGLSGFQQLLPMKNLSDGQRSRVLFAWMSFSNPHFLLLDEPTNHLDLETIDALADAINEFEGGVLLVSHDFRLIRQIAKEIWVCADMTITPFKGTIDDYKTQLETKLGE</sequence>
<dbReference type="CDD" id="cd03221">
    <property type="entry name" value="ABCF_EF-3"/>
    <property type="match status" value="1"/>
</dbReference>
<evidence type="ECO:0000256" key="2">
    <source>
        <dbReference type="ARBA" id="ARBA00022741"/>
    </source>
</evidence>
<keyword evidence="2" id="KW-0547">Nucleotide-binding</keyword>
<dbReference type="Proteomes" id="UP001281761">
    <property type="component" value="Unassembled WGS sequence"/>
</dbReference>
<gene>
    <name evidence="6" type="ORF">BLNAU_493</name>
</gene>
<dbReference type="InterPro" id="IPR003593">
    <property type="entry name" value="AAA+_ATPase"/>
</dbReference>
<keyword evidence="1" id="KW-0677">Repeat</keyword>
<evidence type="ECO:0000259" key="5">
    <source>
        <dbReference type="PROSITE" id="PS50893"/>
    </source>
</evidence>
<dbReference type="SMART" id="SM00382">
    <property type="entry name" value="AAA"/>
    <property type="match status" value="2"/>
</dbReference>
<evidence type="ECO:0000313" key="6">
    <source>
        <dbReference type="EMBL" id="KAK2964576.1"/>
    </source>
</evidence>
<dbReference type="InterPro" id="IPR050611">
    <property type="entry name" value="ABCF"/>
</dbReference>
<evidence type="ECO:0000256" key="4">
    <source>
        <dbReference type="SAM" id="MobiDB-lite"/>
    </source>
</evidence>
<name>A0ABQ9YLE2_9EUKA</name>
<feature type="compositionally biased region" description="Polar residues" evidence="4">
    <location>
        <begin position="289"/>
        <end position="298"/>
    </location>
</feature>
<keyword evidence="3" id="KW-0067">ATP-binding</keyword>
<accession>A0ABQ9YLE2</accession>
<dbReference type="SUPFAM" id="SSF52540">
    <property type="entry name" value="P-loop containing nucleoside triphosphate hydrolases"/>
    <property type="match status" value="2"/>
</dbReference>
<evidence type="ECO:0000313" key="7">
    <source>
        <dbReference type="Proteomes" id="UP001281761"/>
    </source>
</evidence>
<proteinExistence type="predicted"/>
<feature type="region of interest" description="Disordered" evidence="4">
    <location>
        <begin position="274"/>
        <end position="299"/>
    </location>
</feature>
<protein>
    <submittedName>
        <fullName evidence="6">ABC transporter F family member 1</fullName>
    </submittedName>
</protein>
<comment type="caution">
    <text evidence="6">The sequence shown here is derived from an EMBL/GenBank/DDBJ whole genome shotgun (WGS) entry which is preliminary data.</text>
</comment>
<dbReference type="PROSITE" id="PS50893">
    <property type="entry name" value="ABC_TRANSPORTER_2"/>
    <property type="match status" value="2"/>
</dbReference>
<feature type="domain" description="ABC transporter" evidence="5">
    <location>
        <begin position="329"/>
        <end position="583"/>
    </location>
</feature>
<dbReference type="InterPro" id="IPR003439">
    <property type="entry name" value="ABC_transporter-like_ATP-bd"/>
</dbReference>
<dbReference type="PANTHER" id="PTHR19211:SF15">
    <property type="entry name" value="ATP-BINDING CASSETTE SUB-FAMILY F MEMBER 2"/>
    <property type="match status" value="1"/>
</dbReference>
<dbReference type="PANTHER" id="PTHR19211">
    <property type="entry name" value="ATP-BINDING TRANSPORT PROTEIN-RELATED"/>
    <property type="match status" value="1"/>
</dbReference>
<dbReference type="InterPro" id="IPR027417">
    <property type="entry name" value="P-loop_NTPase"/>
</dbReference>
<organism evidence="6 7">
    <name type="scientific">Blattamonas nauphoetae</name>
    <dbReference type="NCBI Taxonomy" id="2049346"/>
    <lineage>
        <taxon>Eukaryota</taxon>
        <taxon>Metamonada</taxon>
        <taxon>Preaxostyla</taxon>
        <taxon>Oxymonadida</taxon>
        <taxon>Blattamonas</taxon>
    </lineage>
</organism>
<feature type="domain" description="ABC transporter" evidence="5">
    <location>
        <begin position="654"/>
        <end position="893"/>
    </location>
</feature>
<dbReference type="Pfam" id="PF12848">
    <property type="entry name" value="ABC_tran_Xtn"/>
    <property type="match status" value="1"/>
</dbReference>
<evidence type="ECO:0000256" key="3">
    <source>
        <dbReference type="ARBA" id="ARBA00022840"/>
    </source>
</evidence>
<dbReference type="InterPro" id="IPR017871">
    <property type="entry name" value="ABC_transporter-like_CS"/>
</dbReference>
<dbReference type="PROSITE" id="PS00211">
    <property type="entry name" value="ABC_TRANSPORTER_1"/>
    <property type="match status" value="1"/>
</dbReference>
<feature type="region of interest" description="Disordered" evidence="4">
    <location>
        <begin position="192"/>
        <end position="218"/>
    </location>
</feature>
<feature type="region of interest" description="Disordered" evidence="4">
    <location>
        <begin position="149"/>
        <end position="176"/>
    </location>
</feature>
<dbReference type="Gene3D" id="3.40.50.300">
    <property type="entry name" value="P-loop containing nucleotide triphosphate hydrolases"/>
    <property type="match status" value="2"/>
</dbReference>
<dbReference type="Pfam" id="PF00005">
    <property type="entry name" value="ABC_tran"/>
    <property type="match status" value="2"/>
</dbReference>
<evidence type="ECO:0000256" key="1">
    <source>
        <dbReference type="ARBA" id="ARBA00022737"/>
    </source>
</evidence>
<reference evidence="6 7" key="1">
    <citation type="journal article" date="2022" name="bioRxiv">
        <title>Genomics of Preaxostyla Flagellates Illuminates Evolutionary Transitions and the Path Towards Mitochondrial Loss.</title>
        <authorList>
            <person name="Novak L.V.F."/>
            <person name="Treitli S.C."/>
            <person name="Pyrih J."/>
            <person name="Halakuc P."/>
            <person name="Pipaliya S.V."/>
            <person name="Vacek V."/>
            <person name="Brzon O."/>
            <person name="Soukal P."/>
            <person name="Eme L."/>
            <person name="Dacks J.B."/>
            <person name="Karnkowska A."/>
            <person name="Elias M."/>
            <person name="Hampl V."/>
        </authorList>
    </citation>
    <scope>NUCLEOTIDE SEQUENCE [LARGE SCALE GENOMIC DNA]</scope>
    <source>
        <strain evidence="6">NAU3</strain>
        <tissue evidence="6">Gut</tissue>
    </source>
</reference>
<keyword evidence="7" id="KW-1185">Reference proteome</keyword>
<dbReference type="InterPro" id="IPR032781">
    <property type="entry name" value="ABC_tran_Xtn"/>
</dbReference>
<dbReference type="EMBL" id="JARBJD010000002">
    <property type="protein sequence ID" value="KAK2964576.1"/>
    <property type="molecule type" value="Genomic_DNA"/>
</dbReference>